<keyword evidence="2" id="KW-0378">Hydrolase</keyword>
<keyword evidence="1" id="KW-0479">Metal-binding</keyword>
<dbReference type="InterPro" id="IPR051400">
    <property type="entry name" value="HAD-like_hydrolase"/>
</dbReference>
<dbReference type="PANTHER" id="PTHR46470">
    <property type="entry name" value="N-ACYLNEURAMINATE-9-PHOSPHATASE"/>
    <property type="match status" value="1"/>
</dbReference>
<gene>
    <name evidence="4" type="ORF">A3D62_00160</name>
</gene>
<accession>A0A1F6D1E7</accession>
<evidence type="ECO:0000313" key="4">
    <source>
        <dbReference type="EMBL" id="OGG55187.1"/>
    </source>
</evidence>
<organism evidence="4 5">
    <name type="scientific">Candidatus Kaiserbacteria bacterium RIFCSPHIGHO2_02_FULL_49_11</name>
    <dbReference type="NCBI Taxonomy" id="1798489"/>
    <lineage>
        <taxon>Bacteria</taxon>
        <taxon>Candidatus Kaiseribacteriota</taxon>
    </lineage>
</organism>
<comment type="caution">
    <text evidence="4">The sequence shown here is derived from an EMBL/GenBank/DDBJ whole genome shotgun (WGS) entry which is preliminary data.</text>
</comment>
<dbReference type="SUPFAM" id="SSF56784">
    <property type="entry name" value="HAD-like"/>
    <property type="match status" value="1"/>
</dbReference>
<name>A0A1F6D1E7_9BACT</name>
<dbReference type="EMBL" id="MFLC01000011">
    <property type="protein sequence ID" value="OGG55187.1"/>
    <property type="molecule type" value="Genomic_DNA"/>
</dbReference>
<proteinExistence type="predicted"/>
<sequence length="168" mass="19098">MHVKAAIFDLDDTLFNTHEQLDLQYRGIDTVVPFPDSRDTLAFLKMRGMKLALVSHGNTVIQMQKIAALKVGEYFDAISICAVSEDKEKEFEHIITQFKVPRPEVLIIGDRVEREIEYGNRLGCITVQFCGGKYAGVVPQNDFQKPHYCITRLSELKQILADKRPVSL</sequence>
<dbReference type="Gene3D" id="3.40.50.1000">
    <property type="entry name" value="HAD superfamily/HAD-like"/>
    <property type="match status" value="1"/>
</dbReference>
<keyword evidence="3" id="KW-0460">Magnesium</keyword>
<dbReference type="GO" id="GO:0046872">
    <property type="term" value="F:metal ion binding"/>
    <property type="evidence" value="ECO:0007669"/>
    <property type="project" value="UniProtKB-KW"/>
</dbReference>
<evidence type="ECO:0000313" key="5">
    <source>
        <dbReference type="Proteomes" id="UP000177659"/>
    </source>
</evidence>
<evidence type="ECO:0000256" key="1">
    <source>
        <dbReference type="ARBA" id="ARBA00022723"/>
    </source>
</evidence>
<dbReference type="PANTHER" id="PTHR46470:SF2">
    <property type="entry name" value="GLYCERALDEHYDE 3-PHOSPHATE PHOSPHATASE"/>
    <property type="match status" value="1"/>
</dbReference>
<dbReference type="InterPro" id="IPR023214">
    <property type="entry name" value="HAD_sf"/>
</dbReference>
<protein>
    <recommendedName>
        <fullName evidence="6">HAD family hydrolase</fullName>
    </recommendedName>
</protein>
<dbReference type="Proteomes" id="UP000177659">
    <property type="component" value="Unassembled WGS sequence"/>
</dbReference>
<evidence type="ECO:0000256" key="3">
    <source>
        <dbReference type="ARBA" id="ARBA00022842"/>
    </source>
</evidence>
<dbReference type="AlphaFoldDB" id="A0A1F6D1E7"/>
<evidence type="ECO:0008006" key="6">
    <source>
        <dbReference type="Google" id="ProtNLM"/>
    </source>
</evidence>
<reference evidence="4 5" key="1">
    <citation type="journal article" date="2016" name="Nat. Commun.">
        <title>Thousands of microbial genomes shed light on interconnected biogeochemical processes in an aquifer system.</title>
        <authorList>
            <person name="Anantharaman K."/>
            <person name="Brown C.T."/>
            <person name="Hug L.A."/>
            <person name="Sharon I."/>
            <person name="Castelle C.J."/>
            <person name="Probst A.J."/>
            <person name="Thomas B.C."/>
            <person name="Singh A."/>
            <person name="Wilkins M.J."/>
            <person name="Karaoz U."/>
            <person name="Brodie E.L."/>
            <person name="Williams K.H."/>
            <person name="Hubbard S.S."/>
            <person name="Banfield J.F."/>
        </authorList>
    </citation>
    <scope>NUCLEOTIDE SEQUENCE [LARGE SCALE GENOMIC DNA]</scope>
</reference>
<dbReference type="InterPro" id="IPR036412">
    <property type="entry name" value="HAD-like_sf"/>
</dbReference>
<evidence type="ECO:0000256" key="2">
    <source>
        <dbReference type="ARBA" id="ARBA00022801"/>
    </source>
</evidence>
<dbReference type="Pfam" id="PF00702">
    <property type="entry name" value="Hydrolase"/>
    <property type="match status" value="1"/>
</dbReference>
<dbReference type="GO" id="GO:0016791">
    <property type="term" value="F:phosphatase activity"/>
    <property type="evidence" value="ECO:0007669"/>
    <property type="project" value="TreeGrafter"/>
</dbReference>